<dbReference type="GO" id="GO:0042796">
    <property type="term" value="P:snRNA transcription by RNA polymerase III"/>
    <property type="evidence" value="ECO:0007669"/>
    <property type="project" value="TreeGrafter"/>
</dbReference>
<dbReference type="GeneID" id="112468619"/>
<dbReference type="OrthoDB" id="46583at2759"/>
<dbReference type="GO" id="GO:0003681">
    <property type="term" value="F:bent DNA binding"/>
    <property type="evidence" value="ECO:0007669"/>
    <property type="project" value="TreeGrafter"/>
</dbReference>
<protein>
    <recommendedName>
        <fullName evidence="3">snRNA-activating protein complex subunit 3</fullName>
    </recommendedName>
    <alternativeName>
        <fullName evidence="10">Small nuclear RNA-activating complex polypeptide 3</fullName>
    </alternativeName>
</protein>
<keyword evidence="11" id="KW-1185">Reference proteome</keyword>
<dbReference type="GO" id="GO:0001046">
    <property type="term" value="F:core promoter sequence-specific DNA binding"/>
    <property type="evidence" value="ECO:0007669"/>
    <property type="project" value="TreeGrafter"/>
</dbReference>
<dbReference type="Proteomes" id="UP000504618">
    <property type="component" value="Unplaced"/>
</dbReference>
<comment type="subcellular location">
    <subcellularLocation>
        <location evidence="1">Nucleus</location>
    </subcellularLocation>
</comment>
<keyword evidence="5" id="KW-0238">DNA-binding</keyword>
<evidence type="ECO:0000256" key="7">
    <source>
        <dbReference type="ARBA" id="ARBA00023242"/>
    </source>
</evidence>
<evidence type="ECO:0000313" key="13">
    <source>
        <dbReference type="RefSeq" id="XP_024893652.1"/>
    </source>
</evidence>
<keyword evidence="4" id="KW-0805">Transcription regulation</keyword>
<sequence>MDQIYKLYDRQASPKICIKDYFQQYSELLKSLMCHEVSKQSEEKIFQLMDTDLSQARILLMKQYCRYLILHIDNLTLPMEAANAEEKEKQGYVQMPETISDNVPLETIKVLKILSKETLQKSKHQNGIPVKHDKLKSSDNSVKPSEEFLVYVRVYEPFKSHSRLKYKISVPVLKLKSVISILGCQTLYELRQKIICQSDLSIIKEISEKPNQRPGPMAKDVYPSGFFYIEDTFYNDTSVPTNIDYSNIILEWATIRDIGPFKVATMDAQINSLYARFGFPWVYQHQGSCEHLIVLTDARLVTDDDVLISSAYPRIERIRPISGKHCIYCGIFNVHWVVTEHDRIPHDISYFCNKCFISYNYVDGKKVGNFKAYSYPCISELMTIIRPSKLR</sequence>
<dbReference type="PANTHER" id="PTHR13421:SF16">
    <property type="entry name" value="SNRNA-ACTIVATING PROTEIN COMPLEX SUBUNIT 3"/>
    <property type="match status" value="1"/>
</dbReference>
<evidence type="ECO:0000256" key="6">
    <source>
        <dbReference type="ARBA" id="ARBA00023163"/>
    </source>
</evidence>
<comment type="function">
    <text evidence="8">Part of the SNAPc complex required for the transcription of both RNA polymerase II and III small-nuclear RNA genes. Binds to the proximal sequence element (PSE), a non-TATA-box basal promoter element common to these 2 types of genes. Recruits TBP and BRF2 to the U6 snRNA TATA box.</text>
</comment>
<evidence type="ECO:0000256" key="8">
    <source>
        <dbReference type="ARBA" id="ARBA00025193"/>
    </source>
</evidence>
<proteinExistence type="inferred from homology"/>
<keyword evidence="6" id="KW-0804">Transcription</keyword>
<comment type="subunit">
    <text evidence="9">Part of the SNAPc complex composed of 5 subunits: SNAPC1, SNAPC2, SNAPC3, SNAPC4 and SNAPC5. SNAPC3 interacts with SNAPC1.</text>
</comment>
<dbReference type="AlphaFoldDB" id="A0A6J1RFW3"/>
<accession>A0A6J1RFW3</accession>
<evidence type="ECO:0000256" key="2">
    <source>
        <dbReference type="ARBA" id="ARBA00010410"/>
    </source>
</evidence>
<reference evidence="12 13" key="1">
    <citation type="submission" date="2025-04" db="UniProtKB">
        <authorList>
            <consortium name="RefSeq"/>
        </authorList>
    </citation>
    <scope>IDENTIFICATION</scope>
    <source>
        <tissue evidence="12 13">Whole body</tissue>
    </source>
</reference>
<dbReference type="CTD" id="35787"/>
<dbReference type="PANTHER" id="PTHR13421">
    <property type="entry name" value="SNRNA-ACTIVATING PROTEIN COMPLEX SUBUNIT 3"/>
    <property type="match status" value="1"/>
</dbReference>
<evidence type="ECO:0000256" key="1">
    <source>
        <dbReference type="ARBA" id="ARBA00004123"/>
    </source>
</evidence>
<evidence type="ECO:0000313" key="11">
    <source>
        <dbReference type="Proteomes" id="UP000504618"/>
    </source>
</evidence>
<name>A0A6J1RFW3_9HYME</name>
<organism evidence="11 13">
    <name type="scientific">Temnothorax curvispinosus</name>
    <dbReference type="NCBI Taxonomy" id="300111"/>
    <lineage>
        <taxon>Eukaryota</taxon>
        <taxon>Metazoa</taxon>
        <taxon>Ecdysozoa</taxon>
        <taxon>Arthropoda</taxon>
        <taxon>Hexapoda</taxon>
        <taxon>Insecta</taxon>
        <taxon>Pterygota</taxon>
        <taxon>Neoptera</taxon>
        <taxon>Endopterygota</taxon>
        <taxon>Hymenoptera</taxon>
        <taxon>Apocrita</taxon>
        <taxon>Aculeata</taxon>
        <taxon>Formicoidea</taxon>
        <taxon>Formicidae</taxon>
        <taxon>Myrmicinae</taxon>
        <taxon>Temnothorax</taxon>
    </lineage>
</organism>
<evidence type="ECO:0000256" key="4">
    <source>
        <dbReference type="ARBA" id="ARBA00023015"/>
    </source>
</evidence>
<dbReference type="GO" id="GO:0000978">
    <property type="term" value="F:RNA polymerase II cis-regulatory region sequence-specific DNA binding"/>
    <property type="evidence" value="ECO:0007669"/>
    <property type="project" value="TreeGrafter"/>
</dbReference>
<evidence type="ECO:0000313" key="12">
    <source>
        <dbReference type="RefSeq" id="XP_024893651.1"/>
    </source>
</evidence>
<evidence type="ECO:0000256" key="5">
    <source>
        <dbReference type="ARBA" id="ARBA00023125"/>
    </source>
</evidence>
<keyword evidence="7" id="KW-0539">Nucleus</keyword>
<evidence type="ECO:0000256" key="9">
    <source>
        <dbReference type="ARBA" id="ARBA00025958"/>
    </source>
</evidence>
<dbReference type="Pfam" id="PF12251">
    <property type="entry name" value="SNAPC3"/>
    <property type="match status" value="1"/>
</dbReference>
<evidence type="ECO:0000256" key="10">
    <source>
        <dbReference type="ARBA" id="ARBA00029606"/>
    </source>
</evidence>
<dbReference type="GO" id="GO:0005634">
    <property type="term" value="C:nucleus"/>
    <property type="evidence" value="ECO:0007669"/>
    <property type="project" value="UniProtKB-SubCell"/>
</dbReference>
<dbReference type="GO" id="GO:0042795">
    <property type="term" value="P:snRNA transcription by RNA polymerase II"/>
    <property type="evidence" value="ECO:0007669"/>
    <property type="project" value="TreeGrafter"/>
</dbReference>
<dbReference type="InterPro" id="IPR022042">
    <property type="entry name" value="snRNA-activating_su3"/>
</dbReference>
<dbReference type="RefSeq" id="XP_024893652.1">
    <property type="nucleotide sequence ID" value="XM_025037884.1"/>
</dbReference>
<dbReference type="GO" id="GO:0001006">
    <property type="term" value="F:RNA polymerase III type 3 promoter sequence-specific DNA binding"/>
    <property type="evidence" value="ECO:0007669"/>
    <property type="project" value="TreeGrafter"/>
</dbReference>
<dbReference type="RefSeq" id="XP_024893651.1">
    <property type="nucleotide sequence ID" value="XM_025037883.1"/>
</dbReference>
<dbReference type="GO" id="GO:0019185">
    <property type="term" value="C:snRNA-activating protein complex"/>
    <property type="evidence" value="ECO:0007669"/>
    <property type="project" value="TreeGrafter"/>
</dbReference>
<evidence type="ECO:0000256" key="3">
    <source>
        <dbReference type="ARBA" id="ARBA00013634"/>
    </source>
</evidence>
<comment type="similarity">
    <text evidence="2">Belongs to the SNAPC3/SRD2 family.</text>
</comment>
<gene>
    <name evidence="12 13" type="primary">LOC112468619</name>
</gene>